<keyword evidence="8" id="KW-1185">Reference proteome</keyword>
<feature type="active site" description="Charge relay system" evidence="5">
    <location>
        <position position="381"/>
    </location>
</feature>
<dbReference type="PROSITE" id="PS51892">
    <property type="entry name" value="SUBTILASE"/>
    <property type="match status" value="1"/>
</dbReference>
<dbReference type="RefSeq" id="WP_211845694.1">
    <property type="nucleotide sequence ID" value="NZ_JAAEDL010000005.1"/>
</dbReference>
<dbReference type="Gene3D" id="3.40.50.200">
    <property type="entry name" value="Peptidase S8/S53 domain"/>
    <property type="match status" value="1"/>
</dbReference>
<proteinExistence type="inferred from homology"/>
<feature type="domain" description="Peptidase S8/S53" evidence="6">
    <location>
        <begin position="160"/>
        <end position="433"/>
    </location>
</feature>
<accession>A0A9X9X8X1</accession>
<gene>
    <name evidence="7" type="ORF">GXW74_06640</name>
</gene>
<keyword evidence="2 5" id="KW-0645">Protease</keyword>
<feature type="active site" description="Charge relay system" evidence="5">
    <location>
        <position position="210"/>
    </location>
</feature>
<dbReference type="InterPro" id="IPR000209">
    <property type="entry name" value="Peptidase_S8/S53_dom"/>
</dbReference>
<dbReference type="PRINTS" id="PR00723">
    <property type="entry name" value="SUBTILISIN"/>
</dbReference>
<evidence type="ECO:0000256" key="4">
    <source>
        <dbReference type="ARBA" id="ARBA00022825"/>
    </source>
</evidence>
<dbReference type="EMBL" id="JAAEDL010000005">
    <property type="protein sequence ID" value="MBR0680157.1"/>
    <property type="molecule type" value="Genomic_DNA"/>
</dbReference>
<dbReference type="PROSITE" id="PS00138">
    <property type="entry name" value="SUBTILASE_SER"/>
    <property type="match status" value="1"/>
</dbReference>
<keyword evidence="3 5" id="KW-0378">Hydrolase</keyword>
<dbReference type="InterPro" id="IPR050131">
    <property type="entry name" value="Peptidase_S8_subtilisin-like"/>
</dbReference>
<dbReference type="PANTHER" id="PTHR43806:SF11">
    <property type="entry name" value="CEREVISIN-RELATED"/>
    <property type="match status" value="1"/>
</dbReference>
<feature type="active site" description="Charge relay system" evidence="5">
    <location>
        <position position="166"/>
    </location>
</feature>
<protein>
    <submittedName>
        <fullName evidence="7">S8 family serine peptidase</fullName>
    </submittedName>
</protein>
<comment type="caution">
    <text evidence="7">The sequence shown here is derived from an EMBL/GenBank/DDBJ whole genome shotgun (WGS) entry which is preliminary data.</text>
</comment>
<evidence type="ECO:0000256" key="3">
    <source>
        <dbReference type="ARBA" id="ARBA00022801"/>
    </source>
</evidence>
<evidence type="ECO:0000256" key="2">
    <source>
        <dbReference type="ARBA" id="ARBA00022670"/>
    </source>
</evidence>
<sequence length="1194" mass="128436">MEQDAGPVLLVKAAAVPRSFRLAMGADLPEVTATPLFRSIGPTAAGPGVAPAAAAQWFVLHAPLMAAPMSSWDLCHALLTDGFGVAGAPAPAFAEPDLTQRWIFGKDTSQAFALGAGCPAAGAPFDPRFPSGTTPLWYRDADHSQFDGAFDGAGGSPATVRVAHLDTGYDPAHDEVPARLRLDLQRNFVEADRPNDAADITEGVLTQLGHGTGTLGILAGRRVGAVPFAEVVPIRVADRVVLFRNSAIARALDHVHALCADPASFVHVITLSMGGIASQAWAEAVNALYERGVVMVAAAGNNFGNLPTRHIVYPARFGRVLAACGVMADGMPYADLGLDRMAGNYGPAQKMATAVAACTPNLPWARLGCPAIVDGDGAGTSSATPQVAAAAAMWIARHHAALAAYPQGWMRAEATRRAILDSAAPGDAKRLGAGRLRAREALRRAPLPATQLVRQEADSASFPVLRILTGLGVAAAPVDPRQRMLELEALQLSQSAAIEALLPEDPEAPLDAVQQRRIAEALGADPRASQALRTALLGAGARAVRGAPPPPLPAGGAIVETRLRHAMAPAVPTPATRRLRVYAFDPSIGARLETLDINEAAIEIPWEELAPGPVGGLVEVVDVDPPSRACYAPVDLNRPELLATAGLRPSEADPRFHQQMAYAVAMKTIGHFERALGRVALWAPRIVKTANGLEEQFVPRLRIYPHALRAENAFYSPDRKALLFGYFQARAENAGDNIPGGLVFTCLSHDVVAHETTHALLDGLHRRFREPTNPDVFAFHEAFADIVALFQHFTMPEALRHQVARTRGDLRQQSLLGELAQQFGHATRGHGALRSFIGDYRKGPNGEYELGPDGQRIWVARKPERTDYANAREAHDRGAVMVAAVFDAFLQVYRRRGADLVRLATGGTGVLQAGDIPQDLVNRLAVEASKVAGHFLGMCIRALDYCPPVDITFGEYLRALITADRDLVPEDPHGYRVALVSAFRDRGIYPHRVRQLATDSVVWEPPPDQFSGDVRTVLRQMDLSWDLSVDREAVHRGSRQNARLLHRLLTSGSSVSEDDLRMLGLTRKVGPCTIKDRAGNDIAGKLRPIEVHSVRPARRVGPDGQMQADLVVELTQTWRPDAQPWLRYRGGCTLLFDLETGAARYLIRKRVADADRIATQAAFAAKPPGDSLHANYFGDAGSRRAPFAMLHGHH</sequence>
<evidence type="ECO:0000313" key="7">
    <source>
        <dbReference type="EMBL" id="MBR0680157.1"/>
    </source>
</evidence>
<dbReference type="InterPro" id="IPR036852">
    <property type="entry name" value="Peptidase_S8/S53_dom_sf"/>
</dbReference>
<evidence type="ECO:0000259" key="6">
    <source>
        <dbReference type="Pfam" id="PF00082"/>
    </source>
</evidence>
<dbReference type="AlphaFoldDB" id="A0A9X9X8X1"/>
<evidence type="ECO:0000256" key="1">
    <source>
        <dbReference type="ARBA" id="ARBA00011073"/>
    </source>
</evidence>
<reference evidence="7" key="2">
    <citation type="journal article" date="2021" name="Syst. Appl. Microbiol.">
        <title>Roseomonas hellenica sp. nov., isolated from roots of wild-growing Alkanna tinctoria.</title>
        <authorList>
            <person name="Rat A."/>
            <person name="Naranjo H.D."/>
            <person name="Lebbe L."/>
            <person name="Cnockaert M."/>
            <person name="Krigas N."/>
            <person name="Grigoriadou K."/>
            <person name="Maloupa E."/>
            <person name="Willems A."/>
        </authorList>
    </citation>
    <scope>NUCLEOTIDE SEQUENCE</scope>
    <source>
        <strain evidence="7">LMG 31228</strain>
    </source>
</reference>
<dbReference type="SUPFAM" id="SSF55486">
    <property type="entry name" value="Metalloproteases ('zincins'), catalytic domain"/>
    <property type="match status" value="1"/>
</dbReference>
<dbReference type="GO" id="GO:0004252">
    <property type="term" value="F:serine-type endopeptidase activity"/>
    <property type="evidence" value="ECO:0007669"/>
    <property type="project" value="UniProtKB-UniRule"/>
</dbReference>
<reference evidence="7" key="1">
    <citation type="submission" date="2020-01" db="EMBL/GenBank/DDBJ databases">
        <authorList>
            <person name="Rat A."/>
        </authorList>
    </citation>
    <scope>NUCLEOTIDE SEQUENCE</scope>
    <source>
        <strain evidence="7">LMG 31228</strain>
    </source>
</reference>
<dbReference type="CDD" id="cd00306">
    <property type="entry name" value="Peptidases_S8_S53"/>
    <property type="match status" value="1"/>
</dbReference>
<dbReference type="SUPFAM" id="SSF52743">
    <property type="entry name" value="Subtilisin-like"/>
    <property type="match status" value="1"/>
</dbReference>
<comment type="similarity">
    <text evidence="1 5">Belongs to the peptidase S8 family.</text>
</comment>
<dbReference type="GO" id="GO:0006508">
    <property type="term" value="P:proteolysis"/>
    <property type="evidence" value="ECO:0007669"/>
    <property type="project" value="UniProtKB-KW"/>
</dbReference>
<name>A0A9X9X8X1_9PROT</name>
<dbReference type="InterPro" id="IPR023828">
    <property type="entry name" value="Peptidase_S8_Ser-AS"/>
</dbReference>
<keyword evidence="4 5" id="KW-0720">Serine protease</keyword>
<dbReference type="InterPro" id="IPR015500">
    <property type="entry name" value="Peptidase_S8_subtilisin-rel"/>
</dbReference>
<dbReference type="PANTHER" id="PTHR43806">
    <property type="entry name" value="PEPTIDASE S8"/>
    <property type="match status" value="1"/>
</dbReference>
<evidence type="ECO:0000313" key="8">
    <source>
        <dbReference type="Proteomes" id="UP001138709"/>
    </source>
</evidence>
<dbReference type="Proteomes" id="UP001138709">
    <property type="component" value="Unassembled WGS sequence"/>
</dbReference>
<evidence type="ECO:0000256" key="5">
    <source>
        <dbReference type="PROSITE-ProRule" id="PRU01240"/>
    </source>
</evidence>
<dbReference type="Pfam" id="PF00082">
    <property type="entry name" value="Peptidase_S8"/>
    <property type="match status" value="1"/>
</dbReference>
<dbReference type="CDD" id="cd09598">
    <property type="entry name" value="M4_like"/>
    <property type="match status" value="1"/>
</dbReference>
<organism evidence="7 8">
    <name type="scientific">Neoroseomonas eburnea</name>
    <dbReference type="NCBI Taxonomy" id="1346889"/>
    <lineage>
        <taxon>Bacteria</taxon>
        <taxon>Pseudomonadati</taxon>
        <taxon>Pseudomonadota</taxon>
        <taxon>Alphaproteobacteria</taxon>
        <taxon>Acetobacterales</taxon>
        <taxon>Acetobacteraceae</taxon>
        <taxon>Neoroseomonas</taxon>
    </lineage>
</organism>